<dbReference type="PANTHER" id="PTHR24416">
    <property type="entry name" value="TYROSINE-PROTEIN KINASE RECEPTOR"/>
    <property type="match status" value="1"/>
</dbReference>
<dbReference type="Pfam" id="PF00069">
    <property type="entry name" value="Pkinase"/>
    <property type="match status" value="1"/>
</dbReference>
<evidence type="ECO:0000256" key="3">
    <source>
        <dbReference type="SAM" id="MobiDB-lite"/>
    </source>
</evidence>
<reference evidence="5 6" key="2">
    <citation type="submission" date="2017-10" db="EMBL/GenBank/DDBJ databases">
        <title>Extensive intraspecific genome diversity in a model arbuscular mycorrhizal fungus.</title>
        <authorList>
            <person name="Chen E.C.H."/>
            <person name="Morin E."/>
            <person name="Baudet D."/>
            <person name="Noel J."/>
            <person name="Ndikumana S."/>
            <person name="Charron P."/>
            <person name="St-Onge C."/>
            <person name="Giorgi J."/>
            <person name="Grigoriev I.V."/>
            <person name="Roux C."/>
            <person name="Martin F.M."/>
            <person name="Corradi N."/>
        </authorList>
    </citation>
    <scope>NUCLEOTIDE SEQUENCE [LARGE SCALE GENOMIC DNA]</scope>
    <source>
        <strain evidence="5 6">C2</strain>
    </source>
</reference>
<evidence type="ECO:0000256" key="2">
    <source>
        <dbReference type="PROSITE-ProRule" id="PRU10141"/>
    </source>
</evidence>
<proteinExistence type="predicted"/>
<dbReference type="InterPro" id="IPR000719">
    <property type="entry name" value="Prot_kinase_dom"/>
</dbReference>
<feature type="binding site" evidence="2">
    <location>
        <position position="134"/>
    </location>
    <ligand>
        <name>ATP</name>
        <dbReference type="ChEBI" id="CHEBI:30616"/>
    </ligand>
</feature>
<dbReference type="InterPro" id="IPR017441">
    <property type="entry name" value="Protein_kinase_ATP_BS"/>
</dbReference>
<protein>
    <submittedName>
        <fullName evidence="5">Kinase-like protein</fullName>
    </submittedName>
</protein>
<evidence type="ECO:0000256" key="1">
    <source>
        <dbReference type="ARBA" id="ARBA00004167"/>
    </source>
</evidence>
<dbReference type="InterPro" id="IPR050122">
    <property type="entry name" value="RTK"/>
</dbReference>
<feature type="compositionally biased region" description="Basic and acidic residues" evidence="3">
    <location>
        <begin position="45"/>
        <end position="79"/>
    </location>
</feature>
<dbReference type="PANTHER" id="PTHR24416:SF617">
    <property type="entry name" value="RET ONCOGENE, ISOFORM A"/>
    <property type="match status" value="1"/>
</dbReference>
<feature type="compositionally biased region" description="Basic and acidic residues" evidence="3">
    <location>
        <begin position="27"/>
        <end position="36"/>
    </location>
</feature>
<keyword evidence="5" id="KW-0808">Transferase</keyword>
<dbReference type="CDD" id="cd00180">
    <property type="entry name" value="PKc"/>
    <property type="match status" value="1"/>
</dbReference>
<dbReference type="InterPro" id="IPR011009">
    <property type="entry name" value="Kinase-like_dom_sf"/>
</dbReference>
<keyword evidence="2" id="KW-0547">Nucleotide-binding</keyword>
<dbReference type="GO" id="GO:0004714">
    <property type="term" value="F:transmembrane receptor protein tyrosine kinase activity"/>
    <property type="evidence" value="ECO:0007669"/>
    <property type="project" value="TreeGrafter"/>
</dbReference>
<evidence type="ECO:0000313" key="5">
    <source>
        <dbReference type="EMBL" id="PKK61717.1"/>
    </source>
</evidence>
<dbReference type="VEuPathDB" id="FungiDB:FUN_004256"/>
<dbReference type="Gene3D" id="3.30.200.20">
    <property type="entry name" value="Phosphorylase Kinase, domain 1"/>
    <property type="match status" value="1"/>
</dbReference>
<comment type="caution">
    <text evidence="5">The sequence shown here is derived from an EMBL/GenBank/DDBJ whole genome shotgun (WGS) entry which is preliminary data.</text>
</comment>
<dbReference type="Proteomes" id="UP000233469">
    <property type="component" value="Unassembled WGS sequence"/>
</dbReference>
<dbReference type="AlphaFoldDB" id="A0A2N1MJB5"/>
<dbReference type="PROSITE" id="PS50011">
    <property type="entry name" value="PROTEIN_KINASE_DOM"/>
    <property type="match status" value="1"/>
</dbReference>
<keyword evidence="5" id="KW-0418">Kinase</keyword>
<dbReference type="SUPFAM" id="SSF56112">
    <property type="entry name" value="Protein kinase-like (PK-like)"/>
    <property type="match status" value="1"/>
</dbReference>
<reference evidence="5 6" key="1">
    <citation type="submission" date="2016-04" db="EMBL/GenBank/DDBJ databases">
        <title>Genome analyses suggest a sexual origin of heterokaryosis in a supposedly ancient asexual fungus.</title>
        <authorList>
            <person name="Ropars J."/>
            <person name="Sedzielewska K."/>
            <person name="Noel J."/>
            <person name="Charron P."/>
            <person name="Farinelli L."/>
            <person name="Marton T."/>
            <person name="Kruger M."/>
            <person name="Pelin A."/>
            <person name="Brachmann A."/>
            <person name="Corradi N."/>
        </authorList>
    </citation>
    <scope>NUCLEOTIDE SEQUENCE [LARGE SCALE GENOMIC DNA]</scope>
    <source>
        <strain evidence="5 6">C2</strain>
    </source>
</reference>
<dbReference type="GO" id="GO:0007169">
    <property type="term" value="P:cell surface receptor protein tyrosine kinase signaling pathway"/>
    <property type="evidence" value="ECO:0007669"/>
    <property type="project" value="TreeGrafter"/>
</dbReference>
<dbReference type="Gene3D" id="1.10.510.10">
    <property type="entry name" value="Transferase(Phosphotransferase) domain 1"/>
    <property type="match status" value="1"/>
</dbReference>
<feature type="compositionally biased region" description="Basic residues" evidence="3">
    <location>
        <begin position="85"/>
        <end position="100"/>
    </location>
</feature>
<organism evidence="5 6">
    <name type="scientific">Rhizophagus irregularis</name>
    <dbReference type="NCBI Taxonomy" id="588596"/>
    <lineage>
        <taxon>Eukaryota</taxon>
        <taxon>Fungi</taxon>
        <taxon>Fungi incertae sedis</taxon>
        <taxon>Mucoromycota</taxon>
        <taxon>Glomeromycotina</taxon>
        <taxon>Glomeromycetes</taxon>
        <taxon>Glomerales</taxon>
        <taxon>Glomeraceae</taxon>
        <taxon>Rhizophagus</taxon>
    </lineage>
</organism>
<dbReference type="GO" id="GO:0043235">
    <property type="term" value="C:receptor complex"/>
    <property type="evidence" value="ECO:0007669"/>
    <property type="project" value="TreeGrafter"/>
</dbReference>
<gene>
    <name evidence="5" type="ORF">RhiirC2_856088</name>
</gene>
<accession>A0A2N1MJB5</accession>
<dbReference type="GO" id="GO:0005524">
    <property type="term" value="F:ATP binding"/>
    <property type="evidence" value="ECO:0007669"/>
    <property type="project" value="UniProtKB-UniRule"/>
</dbReference>
<feature type="region of interest" description="Disordered" evidence="3">
    <location>
        <begin position="18"/>
        <end position="100"/>
    </location>
</feature>
<dbReference type="PROSITE" id="PS00107">
    <property type="entry name" value="PROTEIN_KINASE_ATP"/>
    <property type="match status" value="1"/>
</dbReference>
<dbReference type="EMBL" id="LLXL01002130">
    <property type="protein sequence ID" value="PKK61717.1"/>
    <property type="molecule type" value="Genomic_DNA"/>
</dbReference>
<evidence type="ECO:0000313" key="6">
    <source>
        <dbReference type="Proteomes" id="UP000233469"/>
    </source>
</evidence>
<keyword evidence="2" id="KW-0067">ATP-binding</keyword>
<evidence type="ECO:0000259" key="4">
    <source>
        <dbReference type="PROSITE" id="PS50011"/>
    </source>
</evidence>
<name>A0A2N1MJB5_9GLOM</name>
<comment type="subcellular location">
    <subcellularLocation>
        <location evidence="1">Membrane</location>
        <topology evidence="1">Single-pass membrane protein</topology>
    </subcellularLocation>
</comment>
<feature type="domain" description="Protein kinase" evidence="4">
    <location>
        <begin position="105"/>
        <end position="326"/>
    </location>
</feature>
<sequence>MEKAEYLTLKKKQLDEKFRKKAAVTASDKKEKRDSASKIVANKAKNSEDDVYVKEGKKRMLEEQGERSNSEYEETEHGIRPVAHSGRKGGKPGSRMGKRKKGKDFYNIQIIGKGGFGKVYRANWKNSEQYLALKTLSNLDNVSVKEVVKELKIHSQVDLHQNIIRFFGITDKENEINRSKKYLLVMEYAEMHSNNILIHQNTVKLADFGLSNDESKTNSILFGMIPYIDPKKLNSSKCSLNKKVTFKALIVCWNGEPDDRPTIEQVVAKLDTIVIESNYVAEHIQLSNDQPLKSGASSSNTNDILQETSQMISIDFRVIRVLSDIT</sequence>
<dbReference type="GO" id="GO:0005886">
    <property type="term" value="C:plasma membrane"/>
    <property type="evidence" value="ECO:0007669"/>
    <property type="project" value="TreeGrafter"/>
</dbReference>